<dbReference type="InterPro" id="IPR000644">
    <property type="entry name" value="CBS_dom"/>
</dbReference>
<accession>A0A7I9VGY5</accession>
<dbReference type="PANTHER" id="PTHR43080">
    <property type="entry name" value="CBS DOMAIN-CONTAINING PROTEIN CBSX3, MITOCHONDRIAL"/>
    <property type="match status" value="1"/>
</dbReference>
<evidence type="ECO:0000313" key="5">
    <source>
        <dbReference type="Proteomes" id="UP000503640"/>
    </source>
</evidence>
<dbReference type="Pfam" id="PF00571">
    <property type="entry name" value="CBS"/>
    <property type="match status" value="2"/>
</dbReference>
<dbReference type="PANTHER" id="PTHR43080:SF2">
    <property type="entry name" value="CBS DOMAIN-CONTAINING PROTEIN"/>
    <property type="match status" value="1"/>
</dbReference>
<dbReference type="SMART" id="SM00116">
    <property type="entry name" value="CBS"/>
    <property type="match status" value="2"/>
</dbReference>
<name>A0A7I9VGY5_9BACT</name>
<dbReference type="EMBL" id="BJTG01000001">
    <property type="protein sequence ID" value="GEJ55400.1"/>
    <property type="molecule type" value="Genomic_DNA"/>
</dbReference>
<reference evidence="5" key="1">
    <citation type="journal article" date="2020" name="Appl. Environ. Microbiol.">
        <title>Diazotrophic Anaeromyxobacter Isolates from Soils.</title>
        <authorList>
            <person name="Masuda Y."/>
            <person name="Yamanaka H."/>
            <person name="Xu Z.X."/>
            <person name="Shiratori Y."/>
            <person name="Aono T."/>
            <person name="Amachi S."/>
            <person name="Senoo K."/>
            <person name="Itoh H."/>
        </authorList>
    </citation>
    <scope>NUCLEOTIDE SEQUENCE [LARGE SCALE GENOMIC DNA]</scope>
    <source>
        <strain evidence="5">R267</strain>
    </source>
</reference>
<comment type="caution">
    <text evidence="4">The sequence shown here is derived from an EMBL/GenBank/DDBJ whole genome shotgun (WGS) entry which is preliminary data.</text>
</comment>
<feature type="domain" description="CBS" evidence="3">
    <location>
        <begin position="8"/>
        <end position="64"/>
    </location>
</feature>
<proteinExistence type="predicted"/>
<gene>
    <name evidence="4" type="ORF">AMYX_01410</name>
</gene>
<dbReference type="SUPFAM" id="SSF54631">
    <property type="entry name" value="CBS-domain pair"/>
    <property type="match status" value="1"/>
</dbReference>
<dbReference type="PROSITE" id="PS51371">
    <property type="entry name" value="CBS"/>
    <property type="match status" value="2"/>
</dbReference>
<evidence type="ECO:0000313" key="4">
    <source>
        <dbReference type="EMBL" id="GEJ55400.1"/>
    </source>
</evidence>
<evidence type="ECO:0000256" key="1">
    <source>
        <dbReference type="ARBA" id="ARBA00023122"/>
    </source>
</evidence>
<evidence type="ECO:0000256" key="2">
    <source>
        <dbReference type="PROSITE-ProRule" id="PRU00703"/>
    </source>
</evidence>
<keyword evidence="5" id="KW-1185">Reference proteome</keyword>
<sequence length="142" mass="15580">MPSIEKYIKRDVIALDASTTCADAAHLMEARRIGSVGVRRDGKLVGLVTERDLVYGVMAKGESLQKPLGEVMRADRPAVTPTTTERDAAHLMQAHQTRHLLVKSDGEAIGVISMLDVLSLMLEDNRFLIEQLHTYIRGGRGG</sequence>
<dbReference type="InterPro" id="IPR046342">
    <property type="entry name" value="CBS_dom_sf"/>
</dbReference>
<dbReference type="Gene3D" id="3.10.580.10">
    <property type="entry name" value="CBS-domain"/>
    <property type="match status" value="1"/>
</dbReference>
<dbReference type="AlphaFoldDB" id="A0A7I9VGY5"/>
<dbReference type="Proteomes" id="UP000503640">
    <property type="component" value="Unassembled WGS sequence"/>
</dbReference>
<protein>
    <submittedName>
        <fullName evidence="4">Inosine-5-monophosphate dehydrogenase</fullName>
    </submittedName>
</protein>
<organism evidence="4 5">
    <name type="scientific">Anaeromyxobacter diazotrophicus</name>
    <dbReference type="NCBI Taxonomy" id="2590199"/>
    <lineage>
        <taxon>Bacteria</taxon>
        <taxon>Pseudomonadati</taxon>
        <taxon>Myxococcota</taxon>
        <taxon>Myxococcia</taxon>
        <taxon>Myxococcales</taxon>
        <taxon>Cystobacterineae</taxon>
        <taxon>Anaeromyxobacteraceae</taxon>
        <taxon>Anaeromyxobacter</taxon>
    </lineage>
</organism>
<feature type="domain" description="CBS" evidence="3">
    <location>
        <begin position="72"/>
        <end position="127"/>
    </location>
</feature>
<dbReference type="InterPro" id="IPR051257">
    <property type="entry name" value="Diverse_CBS-Domain"/>
</dbReference>
<keyword evidence="1 2" id="KW-0129">CBS domain</keyword>
<dbReference type="RefSeq" id="WP_176062203.1">
    <property type="nucleotide sequence ID" value="NZ_BJTG01000001.1"/>
</dbReference>
<evidence type="ECO:0000259" key="3">
    <source>
        <dbReference type="PROSITE" id="PS51371"/>
    </source>
</evidence>